<feature type="transmembrane region" description="Helical" evidence="10">
    <location>
        <begin position="20"/>
        <end position="43"/>
    </location>
</feature>
<keyword evidence="9 10" id="KW-0275">Fatty acid biosynthesis</keyword>
<evidence type="ECO:0000256" key="8">
    <source>
        <dbReference type="ARBA" id="ARBA00023136"/>
    </source>
</evidence>
<evidence type="ECO:0000313" key="12">
    <source>
        <dbReference type="Proteomes" id="UP000276133"/>
    </source>
</evidence>
<dbReference type="GO" id="GO:0005789">
    <property type="term" value="C:endoplasmic reticulum membrane"/>
    <property type="evidence" value="ECO:0007669"/>
    <property type="project" value="TreeGrafter"/>
</dbReference>
<dbReference type="STRING" id="10195.A0A3M7T3Y2"/>
<dbReference type="Pfam" id="PF01151">
    <property type="entry name" value="ELO"/>
    <property type="match status" value="1"/>
</dbReference>
<dbReference type="GO" id="GO:0042761">
    <property type="term" value="P:very long-chain fatty acid biosynthetic process"/>
    <property type="evidence" value="ECO:0007669"/>
    <property type="project" value="TreeGrafter"/>
</dbReference>
<evidence type="ECO:0000256" key="10">
    <source>
        <dbReference type="RuleBase" id="RU361115"/>
    </source>
</evidence>
<feature type="transmembrane region" description="Helical" evidence="10">
    <location>
        <begin position="55"/>
        <end position="74"/>
    </location>
</feature>
<proteinExistence type="inferred from homology"/>
<dbReference type="EMBL" id="REGN01000353">
    <property type="protein sequence ID" value="RNA42538.1"/>
    <property type="molecule type" value="Genomic_DNA"/>
</dbReference>
<keyword evidence="3 10" id="KW-0808">Transferase</keyword>
<gene>
    <name evidence="11" type="ORF">BpHYR1_000970</name>
</gene>
<feature type="transmembrane region" description="Helical" evidence="10">
    <location>
        <begin position="109"/>
        <end position="127"/>
    </location>
</feature>
<evidence type="ECO:0000256" key="9">
    <source>
        <dbReference type="ARBA" id="ARBA00023160"/>
    </source>
</evidence>
<keyword evidence="6 10" id="KW-1133">Transmembrane helix</keyword>
<feature type="transmembrane region" description="Helical" evidence="10">
    <location>
        <begin position="230"/>
        <end position="248"/>
    </location>
</feature>
<keyword evidence="2 10" id="KW-0444">Lipid biosynthesis</keyword>
<dbReference type="InterPro" id="IPR002076">
    <property type="entry name" value="ELO_fam"/>
</dbReference>
<dbReference type="EC" id="2.3.1.199" evidence="10"/>
<dbReference type="GO" id="GO:0030148">
    <property type="term" value="P:sphingolipid biosynthetic process"/>
    <property type="evidence" value="ECO:0007669"/>
    <property type="project" value="TreeGrafter"/>
</dbReference>
<dbReference type="OrthoDB" id="434092at2759"/>
<keyword evidence="5 10" id="KW-0276">Fatty acid metabolism</keyword>
<reference evidence="11 12" key="1">
    <citation type="journal article" date="2018" name="Sci. Rep.">
        <title>Genomic signatures of local adaptation to the degree of environmental predictability in rotifers.</title>
        <authorList>
            <person name="Franch-Gras L."/>
            <person name="Hahn C."/>
            <person name="Garcia-Roger E.M."/>
            <person name="Carmona M.J."/>
            <person name="Serra M."/>
            <person name="Gomez A."/>
        </authorList>
    </citation>
    <scope>NUCLEOTIDE SEQUENCE [LARGE SCALE GENOMIC DNA]</scope>
    <source>
        <strain evidence="11">HYR1</strain>
    </source>
</reference>
<evidence type="ECO:0000256" key="1">
    <source>
        <dbReference type="ARBA" id="ARBA00004141"/>
    </source>
</evidence>
<dbReference type="GO" id="GO:0009922">
    <property type="term" value="F:fatty acid elongase activity"/>
    <property type="evidence" value="ECO:0007669"/>
    <property type="project" value="UniProtKB-EC"/>
</dbReference>
<evidence type="ECO:0000256" key="7">
    <source>
        <dbReference type="ARBA" id="ARBA00023098"/>
    </source>
</evidence>
<evidence type="ECO:0000256" key="2">
    <source>
        <dbReference type="ARBA" id="ARBA00022516"/>
    </source>
</evidence>
<accession>A0A3M7T3Y2</accession>
<keyword evidence="12" id="KW-1185">Reference proteome</keyword>
<dbReference type="GO" id="GO:0034625">
    <property type="term" value="P:fatty acid elongation, monounsaturated fatty acid"/>
    <property type="evidence" value="ECO:0007669"/>
    <property type="project" value="TreeGrafter"/>
</dbReference>
<feature type="transmembrane region" description="Helical" evidence="10">
    <location>
        <begin position="139"/>
        <end position="156"/>
    </location>
</feature>
<protein>
    <recommendedName>
        <fullName evidence="10">Elongation of very long chain fatty acids protein</fullName>
        <ecNumber evidence="10">2.3.1.199</ecNumber>
    </recommendedName>
    <alternativeName>
        <fullName evidence="10">Very-long-chain 3-oxoacyl-CoA synthase</fullName>
    </alternativeName>
</protein>
<evidence type="ECO:0000256" key="4">
    <source>
        <dbReference type="ARBA" id="ARBA00022692"/>
    </source>
</evidence>
<organism evidence="11 12">
    <name type="scientific">Brachionus plicatilis</name>
    <name type="common">Marine rotifer</name>
    <name type="synonym">Brachionus muelleri</name>
    <dbReference type="NCBI Taxonomy" id="10195"/>
    <lineage>
        <taxon>Eukaryota</taxon>
        <taxon>Metazoa</taxon>
        <taxon>Spiralia</taxon>
        <taxon>Gnathifera</taxon>
        <taxon>Rotifera</taxon>
        <taxon>Eurotatoria</taxon>
        <taxon>Monogononta</taxon>
        <taxon>Pseudotrocha</taxon>
        <taxon>Ploima</taxon>
        <taxon>Brachionidae</taxon>
        <taxon>Brachionus</taxon>
    </lineage>
</organism>
<keyword evidence="7 10" id="KW-0443">Lipid metabolism</keyword>
<dbReference type="PANTHER" id="PTHR11157:SF126">
    <property type="entry name" value="ELONGATION OF VERY LONG CHAIN FATTY ACIDS PROTEIN"/>
    <property type="match status" value="1"/>
</dbReference>
<feature type="transmembrane region" description="Helical" evidence="10">
    <location>
        <begin position="162"/>
        <end position="185"/>
    </location>
</feature>
<comment type="caution">
    <text evidence="11">The sequence shown here is derived from an EMBL/GenBank/DDBJ whole genome shotgun (WGS) entry which is preliminary data.</text>
</comment>
<comment type="catalytic activity">
    <reaction evidence="10">
        <text>a very-long-chain acyl-CoA + malonyl-CoA + H(+) = a very-long-chain 3-oxoacyl-CoA + CO2 + CoA</text>
        <dbReference type="Rhea" id="RHEA:32727"/>
        <dbReference type="ChEBI" id="CHEBI:15378"/>
        <dbReference type="ChEBI" id="CHEBI:16526"/>
        <dbReference type="ChEBI" id="CHEBI:57287"/>
        <dbReference type="ChEBI" id="CHEBI:57384"/>
        <dbReference type="ChEBI" id="CHEBI:90725"/>
        <dbReference type="ChEBI" id="CHEBI:90736"/>
        <dbReference type="EC" id="2.3.1.199"/>
    </reaction>
</comment>
<dbReference type="GO" id="GO:0034626">
    <property type="term" value="P:fatty acid elongation, polyunsaturated fatty acid"/>
    <property type="evidence" value="ECO:0007669"/>
    <property type="project" value="TreeGrafter"/>
</dbReference>
<dbReference type="Proteomes" id="UP000276133">
    <property type="component" value="Unassembled WGS sequence"/>
</dbReference>
<sequence length="256" mass="30228">MIQKLHDNLLSLGDPRVKGWLFMDSFVPTAIFCILYLALIFGIKKFMKNRKPYEMKNFLLFYNFCQVVGTFYMFKEFISVAILQRYSLTCQEVDYSENPLAVRMLTATWLFYLSKLVDFVDTIVFALRKKDNQITLLHVFHHFTIFPIAWVCTKYFGGGQSFFGCMVNSLVHTIMYGYYGLSALGPQVQKYLWWKKYITQIQLIQFLSIIVHSLVNMLQLDCKYSKSFSTFYSFYTLVIAGLFIDFYFKAYKKKTK</sequence>
<keyword evidence="4 10" id="KW-0812">Transmembrane</keyword>
<comment type="similarity">
    <text evidence="10">Belongs to the ELO family.</text>
</comment>
<dbReference type="GO" id="GO:0019367">
    <property type="term" value="P:fatty acid elongation, saturated fatty acid"/>
    <property type="evidence" value="ECO:0007669"/>
    <property type="project" value="TreeGrafter"/>
</dbReference>
<evidence type="ECO:0000256" key="3">
    <source>
        <dbReference type="ARBA" id="ARBA00022679"/>
    </source>
</evidence>
<evidence type="ECO:0000313" key="11">
    <source>
        <dbReference type="EMBL" id="RNA42538.1"/>
    </source>
</evidence>
<dbReference type="PANTHER" id="PTHR11157">
    <property type="entry name" value="FATTY ACID ACYL TRANSFERASE-RELATED"/>
    <property type="match status" value="1"/>
</dbReference>
<evidence type="ECO:0000256" key="5">
    <source>
        <dbReference type="ARBA" id="ARBA00022832"/>
    </source>
</evidence>
<feature type="transmembrane region" description="Helical" evidence="10">
    <location>
        <begin position="197"/>
        <end position="218"/>
    </location>
</feature>
<name>A0A3M7T3Y2_BRAPC</name>
<dbReference type="AlphaFoldDB" id="A0A3M7T3Y2"/>
<keyword evidence="8 10" id="KW-0472">Membrane</keyword>
<evidence type="ECO:0000256" key="6">
    <source>
        <dbReference type="ARBA" id="ARBA00022989"/>
    </source>
</evidence>
<comment type="subcellular location">
    <subcellularLocation>
        <location evidence="1">Membrane</location>
        <topology evidence="1">Multi-pass membrane protein</topology>
    </subcellularLocation>
</comment>